<evidence type="ECO:0000313" key="2">
    <source>
        <dbReference type="EMBL" id="MPC82023.1"/>
    </source>
</evidence>
<reference evidence="2 3" key="1">
    <citation type="submission" date="2019-05" db="EMBL/GenBank/DDBJ databases">
        <title>Another draft genome of Portunus trituberculatus and its Hox gene families provides insights of decapod evolution.</title>
        <authorList>
            <person name="Jeong J.-H."/>
            <person name="Song I."/>
            <person name="Kim S."/>
            <person name="Choi T."/>
            <person name="Kim D."/>
            <person name="Ryu S."/>
            <person name="Kim W."/>
        </authorList>
    </citation>
    <scope>NUCLEOTIDE SEQUENCE [LARGE SCALE GENOMIC DNA]</scope>
    <source>
        <tissue evidence="2">Muscle</tissue>
    </source>
</reference>
<accession>A0A5B7II76</accession>
<organism evidence="2 3">
    <name type="scientific">Portunus trituberculatus</name>
    <name type="common">Swimming crab</name>
    <name type="synonym">Neptunus trituberculatus</name>
    <dbReference type="NCBI Taxonomy" id="210409"/>
    <lineage>
        <taxon>Eukaryota</taxon>
        <taxon>Metazoa</taxon>
        <taxon>Ecdysozoa</taxon>
        <taxon>Arthropoda</taxon>
        <taxon>Crustacea</taxon>
        <taxon>Multicrustacea</taxon>
        <taxon>Malacostraca</taxon>
        <taxon>Eumalacostraca</taxon>
        <taxon>Eucarida</taxon>
        <taxon>Decapoda</taxon>
        <taxon>Pleocyemata</taxon>
        <taxon>Brachyura</taxon>
        <taxon>Eubrachyura</taxon>
        <taxon>Portunoidea</taxon>
        <taxon>Portunidae</taxon>
        <taxon>Portuninae</taxon>
        <taxon>Portunus</taxon>
    </lineage>
</organism>
<dbReference type="EMBL" id="VSRR010058668">
    <property type="protein sequence ID" value="MPC82023.1"/>
    <property type="molecule type" value="Genomic_DNA"/>
</dbReference>
<protein>
    <submittedName>
        <fullName evidence="2">Uncharacterized protein</fullName>
    </submittedName>
</protein>
<dbReference type="AlphaFoldDB" id="A0A5B7II76"/>
<dbReference type="Proteomes" id="UP000324222">
    <property type="component" value="Unassembled WGS sequence"/>
</dbReference>
<sequence length="101" mass="10917">MGVEGRREGGGGPRGGKEGGEGAWKEGEGRLQVVPPGFLRAVVRLSPEGLSSQGGESTDLLPHLHLFHLLLLLPLLKRRQTPFTTCPAVALNALWEQEREL</sequence>
<evidence type="ECO:0000256" key="1">
    <source>
        <dbReference type="SAM" id="MobiDB-lite"/>
    </source>
</evidence>
<feature type="compositionally biased region" description="Basic and acidic residues" evidence="1">
    <location>
        <begin position="1"/>
        <end position="29"/>
    </location>
</feature>
<comment type="caution">
    <text evidence="2">The sequence shown here is derived from an EMBL/GenBank/DDBJ whole genome shotgun (WGS) entry which is preliminary data.</text>
</comment>
<proteinExistence type="predicted"/>
<feature type="region of interest" description="Disordered" evidence="1">
    <location>
        <begin position="1"/>
        <end position="30"/>
    </location>
</feature>
<gene>
    <name evidence="2" type="ORF">E2C01_076666</name>
</gene>
<evidence type="ECO:0000313" key="3">
    <source>
        <dbReference type="Proteomes" id="UP000324222"/>
    </source>
</evidence>
<name>A0A5B7II76_PORTR</name>
<keyword evidence="3" id="KW-1185">Reference proteome</keyword>